<keyword evidence="1" id="KW-0732">Signal</keyword>
<protein>
    <recommendedName>
        <fullName evidence="4">GLPGLI family protein</fullName>
    </recommendedName>
</protein>
<dbReference type="Pfam" id="PF09697">
    <property type="entry name" value="Porph_ging"/>
    <property type="match status" value="1"/>
</dbReference>
<dbReference type="OrthoDB" id="1440774at2"/>
<evidence type="ECO:0008006" key="4">
    <source>
        <dbReference type="Google" id="ProtNLM"/>
    </source>
</evidence>
<dbReference type="InterPro" id="IPR005901">
    <property type="entry name" value="GLPGLI"/>
</dbReference>
<dbReference type="Proteomes" id="UP000028705">
    <property type="component" value="Unassembled WGS sequence"/>
</dbReference>
<evidence type="ECO:0000313" key="2">
    <source>
        <dbReference type="EMBL" id="KFF12383.1"/>
    </source>
</evidence>
<dbReference type="NCBIfam" id="TIGR01200">
    <property type="entry name" value="GLPGLI"/>
    <property type="match status" value="1"/>
</dbReference>
<name>A0A086A6R9_9FLAO</name>
<feature type="chain" id="PRO_5001802361" description="GLPGLI family protein" evidence="1">
    <location>
        <begin position="19"/>
        <end position="281"/>
    </location>
</feature>
<dbReference type="STRING" id="445961.IW15_12570"/>
<proteinExistence type="predicted"/>
<dbReference type="EMBL" id="JPRH01000004">
    <property type="protein sequence ID" value="KFF12383.1"/>
    <property type="molecule type" value="Genomic_DNA"/>
</dbReference>
<feature type="signal peptide" evidence="1">
    <location>
        <begin position="1"/>
        <end position="18"/>
    </location>
</feature>
<comment type="caution">
    <text evidence="2">The sequence shown here is derived from an EMBL/GenBank/DDBJ whole genome shotgun (WGS) entry which is preliminary data.</text>
</comment>
<sequence length="281" mass="32347">MKKMIIVFAAILSMGSYAQNQRFVYEYKFVKDSTARDETKSELMFLDTAPKGSKFYSHEKYVSDSLREERIKIGGRNFSGINFDFVPFVIEKSYPDYNTVFYGSLDMDQYKVSDGRVQNWKIVSDKAKIGDIEVQKATLDFSGRKWIAWFAPDIPIQDGPYKFHGLPGLIIKIEDQTQSHSFTLKETKKLSKNKEWQSESEKKNSKQFINVTPEKYKKQFLESRNDPAKGLKEMASGSNKIMLVNESGKPLDISEVIREREKNAKAANAKDNNILELDLLQ</sequence>
<gene>
    <name evidence="2" type="ORF">IW15_12570</name>
</gene>
<keyword evidence="3" id="KW-1185">Reference proteome</keyword>
<dbReference type="AlphaFoldDB" id="A0A086A6R9"/>
<dbReference type="RefSeq" id="WP_034711559.1">
    <property type="nucleotide sequence ID" value="NZ_JPRH01000004.1"/>
</dbReference>
<evidence type="ECO:0000256" key="1">
    <source>
        <dbReference type="SAM" id="SignalP"/>
    </source>
</evidence>
<accession>A0A086A6R9</accession>
<organism evidence="2 3">
    <name type="scientific">Chryseobacterium soli</name>
    <dbReference type="NCBI Taxonomy" id="445961"/>
    <lineage>
        <taxon>Bacteria</taxon>
        <taxon>Pseudomonadati</taxon>
        <taxon>Bacteroidota</taxon>
        <taxon>Flavobacteriia</taxon>
        <taxon>Flavobacteriales</taxon>
        <taxon>Weeksellaceae</taxon>
        <taxon>Chryseobacterium group</taxon>
        <taxon>Chryseobacterium</taxon>
    </lineage>
</organism>
<reference evidence="2 3" key="1">
    <citation type="submission" date="2014-07" db="EMBL/GenBank/DDBJ databases">
        <title>Genome of Chryseobacterium soli DSM 19298.</title>
        <authorList>
            <person name="Stropko S.J."/>
            <person name="Pipes S.E."/>
            <person name="Newman J."/>
        </authorList>
    </citation>
    <scope>NUCLEOTIDE SEQUENCE [LARGE SCALE GENOMIC DNA]</scope>
    <source>
        <strain evidence="2 3">DSM 19298</strain>
    </source>
</reference>
<dbReference type="eggNOG" id="ENOG5032U74">
    <property type="taxonomic scope" value="Bacteria"/>
</dbReference>
<evidence type="ECO:0000313" key="3">
    <source>
        <dbReference type="Proteomes" id="UP000028705"/>
    </source>
</evidence>